<evidence type="ECO:0000313" key="7">
    <source>
        <dbReference type="EMBL" id="CEL58739.1"/>
    </source>
</evidence>
<keyword evidence="8" id="KW-1185">Reference proteome</keyword>
<dbReference type="Pfam" id="PF01764">
    <property type="entry name" value="Lipase_3"/>
    <property type="match status" value="1"/>
</dbReference>
<dbReference type="STRING" id="1108050.A0A0B7FP98"/>
<dbReference type="InterPro" id="IPR002921">
    <property type="entry name" value="Fungal_lipase-type"/>
</dbReference>
<dbReference type="Proteomes" id="UP000059188">
    <property type="component" value="Unassembled WGS sequence"/>
</dbReference>
<dbReference type="InterPro" id="IPR029058">
    <property type="entry name" value="AB_hydrolase_fold"/>
</dbReference>
<dbReference type="PANTHER" id="PTHR45856:SF25">
    <property type="entry name" value="FUNGAL LIPASE-LIKE DOMAIN-CONTAINING PROTEIN"/>
    <property type="match status" value="1"/>
</dbReference>
<dbReference type="PANTHER" id="PTHR45856">
    <property type="entry name" value="ALPHA/BETA-HYDROLASES SUPERFAMILY PROTEIN"/>
    <property type="match status" value="1"/>
</dbReference>
<feature type="signal peptide" evidence="5">
    <location>
        <begin position="1"/>
        <end position="19"/>
    </location>
</feature>
<evidence type="ECO:0000256" key="3">
    <source>
        <dbReference type="ARBA" id="ARBA00047591"/>
    </source>
</evidence>
<protein>
    <recommendedName>
        <fullName evidence="6">Fungal lipase-type domain-containing protein</fullName>
    </recommendedName>
</protein>
<evidence type="ECO:0000259" key="6">
    <source>
        <dbReference type="Pfam" id="PF01764"/>
    </source>
</evidence>
<feature type="chain" id="PRO_5002115932" description="Fungal lipase-type domain-containing protein" evidence="5">
    <location>
        <begin position="20"/>
        <end position="318"/>
    </location>
</feature>
<evidence type="ECO:0000256" key="4">
    <source>
        <dbReference type="ARBA" id="ARBA00048461"/>
    </source>
</evidence>
<accession>A0A0B7FP98</accession>
<proteinExistence type="inferred from homology"/>
<dbReference type="GO" id="GO:0006629">
    <property type="term" value="P:lipid metabolic process"/>
    <property type="evidence" value="ECO:0007669"/>
    <property type="project" value="InterPro"/>
</dbReference>
<reference evidence="7 8" key="1">
    <citation type="submission" date="2014-11" db="EMBL/GenBank/DDBJ databases">
        <authorList>
            <person name="Wibberg Daniel"/>
        </authorList>
    </citation>
    <scope>NUCLEOTIDE SEQUENCE [LARGE SCALE GENOMIC DNA]</scope>
    <source>
        <strain evidence="7">Rhizoctonia solani AG1-IB 7/3/14</strain>
    </source>
</reference>
<organism evidence="7 8">
    <name type="scientific">Thanatephorus cucumeris (strain AG1-IB / isolate 7/3/14)</name>
    <name type="common">Lettuce bottom rot fungus</name>
    <name type="synonym">Rhizoctonia solani</name>
    <dbReference type="NCBI Taxonomy" id="1108050"/>
    <lineage>
        <taxon>Eukaryota</taxon>
        <taxon>Fungi</taxon>
        <taxon>Dikarya</taxon>
        <taxon>Basidiomycota</taxon>
        <taxon>Agaricomycotina</taxon>
        <taxon>Agaricomycetes</taxon>
        <taxon>Cantharellales</taxon>
        <taxon>Ceratobasidiaceae</taxon>
        <taxon>Rhizoctonia</taxon>
        <taxon>Rhizoctonia solani AG-1</taxon>
    </lineage>
</organism>
<gene>
    <name evidence="7" type="ORF">RSOLAG1IB_08785</name>
</gene>
<name>A0A0B7FP98_THACB</name>
<dbReference type="OrthoDB" id="426718at2759"/>
<dbReference type="Gene3D" id="3.40.50.1820">
    <property type="entry name" value="alpha/beta hydrolase"/>
    <property type="match status" value="1"/>
</dbReference>
<sequence length="318" mass="34073">MFMLGLSAVLLATFRLVVAVPLRRDGVTALSTPEISSYAIYAQAIHSGGILPALEDNELDMWWYVILQITGIDAYGVYIEACNIIPDFIPYAAGGDGATIPYWYIGYHAGSHSVVVSNQGSDFDHFQAIIVNSRIDQKNLNSTLFPGISQEVRAHSGFADVQAISAEAKLAAVQSVMSNSGTSNITLTGHSLGGAISLLDSLYLSFNLPSATIKVVTHGMPRVGNNEFANLIDSKITDLSRITNMQDPVPILPGRRLDYVHPSGEKHILGAGSWASCAGHDNTDNSCTTGAVPTIFHGNSKDHIGPYEGIYIGNDYCI</sequence>
<dbReference type="InterPro" id="IPR051218">
    <property type="entry name" value="Sec_MonoDiacylglyc_Lipase"/>
</dbReference>
<feature type="domain" description="Fungal lipase-type" evidence="6">
    <location>
        <begin position="138"/>
        <end position="255"/>
    </location>
</feature>
<dbReference type="AlphaFoldDB" id="A0A0B7FP98"/>
<dbReference type="SUPFAM" id="SSF53474">
    <property type="entry name" value="alpha/beta-Hydrolases"/>
    <property type="match status" value="1"/>
</dbReference>
<comment type="catalytic activity">
    <reaction evidence="4">
        <text>a monoacylglycerol + H2O = glycerol + a fatty acid + H(+)</text>
        <dbReference type="Rhea" id="RHEA:15245"/>
        <dbReference type="ChEBI" id="CHEBI:15377"/>
        <dbReference type="ChEBI" id="CHEBI:15378"/>
        <dbReference type="ChEBI" id="CHEBI:17408"/>
        <dbReference type="ChEBI" id="CHEBI:17754"/>
        <dbReference type="ChEBI" id="CHEBI:28868"/>
    </reaction>
</comment>
<dbReference type="CDD" id="cd00519">
    <property type="entry name" value="Lipase_3"/>
    <property type="match status" value="1"/>
</dbReference>
<evidence type="ECO:0000313" key="8">
    <source>
        <dbReference type="Proteomes" id="UP000059188"/>
    </source>
</evidence>
<comment type="similarity">
    <text evidence="2">Belongs to the AB hydrolase superfamily. Lipase family. Class 3 subfamily.</text>
</comment>
<keyword evidence="1" id="KW-1015">Disulfide bond</keyword>
<dbReference type="EMBL" id="LN679133">
    <property type="protein sequence ID" value="CEL58739.1"/>
    <property type="molecule type" value="Genomic_DNA"/>
</dbReference>
<evidence type="ECO:0000256" key="1">
    <source>
        <dbReference type="ARBA" id="ARBA00023157"/>
    </source>
</evidence>
<comment type="catalytic activity">
    <reaction evidence="3">
        <text>a diacylglycerol + H2O = a monoacylglycerol + a fatty acid + H(+)</text>
        <dbReference type="Rhea" id="RHEA:32731"/>
        <dbReference type="ChEBI" id="CHEBI:15377"/>
        <dbReference type="ChEBI" id="CHEBI:15378"/>
        <dbReference type="ChEBI" id="CHEBI:17408"/>
        <dbReference type="ChEBI" id="CHEBI:18035"/>
        <dbReference type="ChEBI" id="CHEBI:28868"/>
    </reaction>
</comment>
<keyword evidence="5" id="KW-0732">Signal</keyword>
<evidence type="ECO:0000256" key="2">
    <source>
        <dbReference type="ARBA" id="ARBA00043996"/>
    </source>
</evidence>
<evidence type="ECO:0000256" key="5">
    <source>
        <dbReference type="SAM" id="SignalP"/>
    </source>
</evidence>